<dbReference type="Proteomes" id="UP001187192">
    <property type="component" value="Unassembled WGS sequence"/>
</dbReference>
<evidence type="ECO:0000313" key="2">
    <source>
        <dbReference type="EMBL" id="GMN42789.1"/>
    </source>
</evidence>
<feature type="region of interest" description="Disordered" evidence="1">
    <location>
        <begin position="1"/>
        <end position="22"/>
    </location>
</feature>
<dbReference type="AlphaFoldDB" id="A0AA88DHZ8"/>
<dbReference type="EMBL" id="BTGU01000015">
    <property type="protein sequence ID" value="GMN42789.1"/>
    <property type="molecule type" value="Genomic_DNA"/>
</dbReference>
<keyword evidence="3" id="KW-1185">Reference proteome</keyword>
<comment type="caution">
    <text evidence="2">The sequence shown here is derived from an EMBL/GenBank/DDBJ whole genome shotgun (WGS) entry which is preliminary data.</text>
</comment>
<protein>
    <submittedName>
        <fullName evidence="2">Uncharacterized protein</fullName>
    </submittedName>
</protein>
<gene>
    <name evidence="2" type="ORF">TIFTF001_011993</name>
</gene>
<accession>A0AA88DHZ8</accession>
<evidence type="ECO:0000256" key="1">
    <source>
        <dbReference type="SAM" id="MobiDB-lite"/>
    </source>
</evidence>
<organism evidence="2 3">
    <name type="scientific">Ficus carica</name>
    <name type="common">Common fig</name>
    <dbReference type="NCBI Taxonomy" id="3494"/>
    <lineage>
        <taxon>Eukaryota</taxon>
        <taxon>Viridiplantae</taxon>
        <taxon>Streptophyta</taxon>
        <taxon>Embryophyta</taxon>
        <taxon>Tracheophyta</taxon>
        <taxon>Spermatophyta</taxon>
        <taxon>Magnoliopsida</taxon>
        <taxon>eudicotyledons</taxon>
        <taxon>Gunneridae</taxon>
        <taxon>Pentapetalae</taxon>
        <taxon>rosids</taxon>
        <taxon>fabids</taxon>
        <taxon>Rosales</taxon>
        <taxon>Moraceae</taxon>
        <taxon>Ficeae</taxon>
        <taxon>Ficus</taxon>
    </lineage>
</organism>
<evidence type="ECO:0000313" key="3">
    <source>
        <dbReference type="Proteomes" id="UP001187192"/>
    </source>
</evidence>
<sequence length="65" mass="7330">MATGEDNGFGGHRRNHWEVAGDPVSTKMRTAYTAEGRNFKQFSSRLKQGLTIFLAISPMMIKRTQ</sequence>
<proteinExistence type="predicted"/>
<reference evidence="2" key="1">
    <citation type="submission" date="2023-07" db="EMBL/GenBank/DDBJ databases">
        <title>draft genome sequence of fig (Ficus carica).</title>
        <authorList>
            <person name="Takahashi T."/>
            <person name="Nishimura K."/>
        </authorList>
    </citation>
    <scope>NUCLEOTIDE SEQUENCE</scope>
</reference>
<name>A0AA88DHZ8_FICCA</name>